<dbReference type="EMBL" id="BPLR01013026">
    <property type="protein sequence ID" value="GIY58173.1"/>
    <property type="molecule type" value="Genomic_DNA"/>
</dbReference>
<gene>
    <name evidence="1" type="ORF">CEXT_759291</name>
</gene>
<evidence type="ECO:0000313" key="2">
    <source>
        <dbReference type="Proteomes" id="UP001054945"/>
    </source>
</evidence>
<proteinExistence type="predicted"/>
<dbReference type="AlphaFoldDB" id="A0AAV4UK59"/>
<name>A0AAV4UK59_CAEEX</name>
<protein>
    <submittedName>
        <fullName evidence="1">Uncharacterized protein</fullName>
    </submittedName>
</protein>
<sequence length="125" mass="14646">MANERNETTRKIDVPLVGREWLSNRLRCKLLIPFGQTGASIMPRTGTVFIHFSASDWFVNRNYWRMMANGRNETTRKIDVRLWENGSYNRLRYKLLIPFGQTGASIVPRTGTVFIHFSVIYCRFL</sequence>
<comment type="caution">
    <text evidence="1">The sequence shown here is derived from an EMBL/GenBank/DDBJ whole genome shotgun (WGS) entry which is preliminary data.</text>
</comment>
<evidence type="ECO:0000313" key="1">
    <source>
        <dbReference type="EMBL" id="GIY58173.1"/>
    </source>
</evidence>
<reference evidence="1 2" key="1">
    <citation type="submission" date="2021-06" db="EMBL/GenBank/DDBJ databases">
        <title>Caerostris extrusa draft genome.</title>
        <authorList>
            <person name="Kono N."/>
            <person name="Arakawa K."/>
        </authorList>
    </citation>
    <scope>NUCLEOTIDE SEQUENCE [LARGE SCALE GENOMIC DNA]</scope>
</reference>
<keyword evidence="2" id="KW-1185">Reference proteome</keyword>
<organism evidence="1 2">
    <name type="scientific">Caerostris extrusa</name>
    <name type="common">Bark spider</name>
    <name type="synonym">Caerostris bankana</name>
    <dbReference type="NCBI Taxonomy" id="172846"/>
    <lineage>
        <taxon>Eukaryota</taxon>
        <taxon>Metazoa</taxon>
        <taxon>Ecdysozoa</taxon>
        <taxon>Arthropoda</taxon>
        <taxon>Chelicerata</taxon>
        <taxon>Arachnida</taxon>
        <taxon>Araneae</taxon>
        <taxon>Araneomorphae</taxon>
        <taxon>Entelegynae</taxon>
        <taxon>Araneoidea</taxon>
        <taxon>Araneidae</taxon>
        <taxon>Caerostris</taxon>
    </lineage>
</organism>
<accession>A0AAV4UK59</accession>
<dbReference type="Proteomes" id="UP001054945">
    <property type="component" value="Unassembled WGS sequence"/>
</dbReference>